<feature type="transmembrane region" description="Helical" evidence="1">
    <location>
        <begin position="264"/>
        <end position="283"/>
    </location>
</feature>
<evidence type="ECO:0008006" key="4">
    <source>
        <dbReference type="Google" id="ProtNLM"/>
    </source>
</evidence>
<feature type="transmembrane region" description="Helical" evidence="1">
    <location>
        <begin position="20"/>
        <end position="38"/>
    </location>
</feature>
<feature type="transmembrane region" description="Helical" evidence="1">
    <location>
        <begin position="137"/>
        <end position="160"/>
    </location>
</feature>
<keyword evidence="1" id="KW-0472">Membrane</keyword>
<keyword evidence="1" id="KW-0812">Transmembrane</keyword>
<evidence type="ECO:0000313" key="2">
    <source>
        <dbReference type="EMBL" id="KRO62325.1"/>
    </source>
</evidence>
<sequence>MTSLQELVYNIEEGFLRGLITKVALVLLTLGLVAWIGVSEFNGLKTPEAMDLAQQGRQIATGQGLTTLLIRPLALWQVRAQFGNDSPEVSRFPETLSPPLYPLILAGAFRLGEISGLAPMSVSPDEVKNMRIYPPDYIVLVMNLFCVALTIFAVYLWAAGQFDSGSGILAAVFCLGSTALWNQAVAGGSTSLLIMLYAWSGYFFYRGLAKEDNSEEIHTGGGLWFGLAGFTLGLTPLIQMIHIWPALVVVGCGVAIFQRGKVGLIFGFGLPTLLFLGWLGWLWSTTRNPVGLNWAYLISDSAYYPGSMVWRTYSFDLEKTDVWRRLFGSVIRGVAYLVSQGPLLCGAAIAGVLGLFSAMHSFRRTSATSGKLLWLAGAGSLLVATAFIVRDGAGAGTPILLVLLPLASVYGAAGLFVLVERWNLQVDLLGKIFVVLVALIASGPVLSQLARSNAAPFAYPPTYPPIFLFMRSWFEPKEFQASDLPAAEAWYSNQPTLWVPTTRDDLIKIHDRVTPIFSVLFTPASSDVKMYSQMMQENSEWGAWADVIRRQKPPDLPQSFVTSLPPNNDYLLLSIQKRWN</sequence>
<comment type="caution">
    <text evidence="2">The sequence shown here is derived from an EMBL/GenBank/DDBJ whole genome shotgun (WGS) entry which is preliminary data.</text>
</comment>
<accession>A0A0R2RIB8</accession>
<name>A0A0R2RIB8_9BACT</name>
<reference evidence="2 3" key="1">
    <citation type="submission" date="2015-10" db="EMBL/GenBank/DDBJ databases">
        <title>Metagenome-Assembled Genomes uncover a global brackish microbiome.</title>
        <authorList>
            <person name="Hugerth L.W."/>
            <person name="Larsson J."/>
            <person name="Alneberg J."/>
            <person name="Lindh M.V."/>
            <person name="Legrand C."/>
            <person name="Pinhassi J."/>
            <person name="Andersson A.F."/>
        </authorList>
    </citation>
    <scope>NUCLEOTIDE SEQUENCE [LARGE SCALE GENOMIC DNA]</scope>
    <source>
        <strain evidence="2">BACL18 MAG-120507-bin52</strain>
    </source>
</reference>
<feature type="transmembrane region" description="Helical" evidence="1">
    <location>
        <begin position="241"/>
        <end position="257"/>
    </location>
</feature>
<feature type="transmembrane region" description="Helical" evidence="1">
    <location>
        <begin position="395"/>
        <end position="419"/>
    </location>
</feature>
<organism evidence="2 3">
    <name type="scientific">Verrucomicrobia subdivision 6 bacterium BACL9 MAG-120507-bin52</name>
    <dbReference type="NCBI Taxonomy" id="1655590"/>
    <lineage>
        <taxon>Bacteria</taxon>
        <taxon>Pseudomonadati</taxon>
        <taxon>Verrucomicrobiota</taxon>
        <taxon>Verrucomicrobiia</taxon>
        <taxon>Verrucomicrobiales</taxon>
        <taxon>Verrucomicrobia subdivision 6</taxon>
    </lineage>
</organism>
<dbReference type="AlphaFoldDB" id="A0A0R2RIB8"/>
<gene>
    <name evidence="2" type="ORF">ABR82_00935</name>
</gene>
<proteinExistence type="predicted"/>
<protein>
    <recommendedName>
        <fullName evidence="4">Glycosyltransferase RgtA/B/C/D-like domain-containing protein</fullName>
    </recommendedName>
</protein>
<dbReference type="Proteomes" id="UP000051269">
    <property type="component" value="Unassembled WGS sequence"/>
</dbReference>
<feature type="transmembrane region" description="Helical" evidence="1">
    <location>
        <begin position="334"/>
        <end position="360"/>
    </location>
</feature>
<evidence type="ECO:0000256" key="1">
    <source>
        <dbReference type="SAM" id="Phobius"/>
    </source>
</evidence>
<feature type="transmembrane region" description="Helical" evidence="1">
    <location>
        <begin position="180"/>
        <end position="205"/>
    </location>
</feature>
<keyword evidence="1" id="KW-1133">Transmembrane helix</keyword>
<feature type="transmembrane region" description="Helical" evidence="1">
    <location>
        <begin position="372"/>
        <end position="389"/>
    </location>
</feature>
<dbReference type="EMBL" id="LIBO01000094">
    <property type="protein sequence ID" value="KRO62325.1"/>
    <property type="molecule type" value="Genomic_DNA"/>
</dbReference>
<feature type="transmembrane region" description="Helical" evidence="1">
    <location>
        <begin position="428"/>
        <end position="446"/>
    </location>
</feature>
<feature type="transmembrane region" description="Helical" evidence="1">
    <location>
        <begin position="217"/>
        <end position="235"/>
    </location>
</feature>
<evidence type="ECO:0000313" key="3">
    <source>
        <dbReference type="Proteomes" id="UP000051269"/>
    </source>
</evidence>